<dbReference type="EMBL" id="MQVS01000005">
    <property type="protein sequence ID" value="OKL51795.1"/>
    <property type="molecule type" value="Genomic_DNA"/>
</dbReference>
<dbReference type="InterPro" id="IPR036968">
    <property type="entry name" value="Enolpyruvate_Tfrase_sf"/>
</dbReference>
<dbReference type="GO" id="GO:0009073">
    <property type="term" value="P:aromatic amino acid family biosynthetic process"/>
    <property type="evidence" value="ECO:0007669"/>
    <property type="project" value="UniProtKB-KW"/>
</dbReference>
<feature type="active site" description="Proton acceptor" evidence="8">
    <location>
        <position position="319"/>
    </location>
</feature>
<evidence type="ECO:0000256" key="1">
    <source>
        <dbReference type="ARBA" id="ARBA00004811"/>
    </source>
</evidence>
<dbReference type="Gene3D" id="3.65.10.10">
    <property type="entry name" value="Enolpyruvate transferase domain"/>
    <property type="match status" value="2"/>
</dbReference>
<dbReference type="OrthoDB" id="9809920at2"/>
<feature type="binding site" evidence="8">
    <location>
        <position position="200"/>
    </location>
    <ligand>
        <name>3-phosphoshikimate</name>
        <dbReference type="ChEBI" id="CHEBI:145989"/>
    </ligand>
</feature>
<feature type="binding site" evidence="8">
    <location>
        <position position="174"/>
    </location>
    <ligand>
        <name>phosphoenolpyruvate</name>
        <dbReference type="ChEBI" id="CHEBI:58702"/>
    </ligand>
</feature>
<dbReference type="PIRSF" id="PIRSF000505">
    <property type="entry name" value="EPSPS"/>
    <property type="match status" value="1"/>
</dbReference>
<dbReference type="InterPro" id="IPR006264">
    <property type="entry name" value="EPSP_synthase"/>
</dbReference>
<feature type="binding site" evidence="8">
    <location>
        <position position="391"/>
    </location>
    <ligand>
        <name>phosphoenolpyruvate</name>
        <dbReference type="ChEBI" id="CHEBI:58702"/>
    </ligand>
</feature>
<feature type="binding site" evidence="8">
    <location>
        <position position="27"/>
    </location>
    <ligand>
        <name>3-phosphoshikimate</name>
        <dbReference type="ChEBI" id="CHEBI:145989"/>
    </ligand>
</feature>
<comment type="caution">
    <text evidence="8">Lacks conserved residue(s) required for the propagation of feature annotation.</text>
</comment>
<keyword evidence="5 8" id="KW-0808">Transferase</keyword>
<dbReference type="AlphaFoldDB" id="A0A1Q5PWJ5"/>
<feature type="binding site" evidence="8">
    <location>
        <position position="27"/>
    </location>
    <ligand>
        <name>phosphoenolpyruvate</name>
        <dbReference type="ChEBI" id="CHEBI:58702"/>
    </ligand>
</feature>
<dbReference type="InParanoid" id="A0A1Q5PWJ5"/>
<dbReference type="UniPathway" id="UPA00053">
    <property type="reaction ID" value="UER00089"/>
</dbReference>
<dbReference type="PROSITE" id="PS00885">
    <property type="entry name" value="EPSP_SYNTHASE_2"/>
    <property type="match status" value="1"/>
</dbReference>
<comment type="subunit">
    <text evidence="8">Monomer.</text>
</comment>
<evidence type="ECO:0000313" key="11">
    <source>
        <dbReference type="Proteomes" id="UP000185612"/>
    </source>
</evidence>
<dbReference type="STRING" id="52770.BSZ40_06085"/>
<dbReference type="InterPro" id="IPR023193">
    <property type="entry name" value="EPSP_synthase_CS"/>
</dbReference>
<feature type="binding site" evidence="8">
    <location>
        <position position="174"/>
    </location>
    <ligand>
        <name>3-phosphoshikimate</name>
        <dbReference type="ChEBI" id="CHEBI:145989"/>
    </ligand>
</feature>
<dbReference type="Proteomes" id="UP000185612">
    <property type="component" value="Unassembled WGS sequence"/>
</dbReference>
<organism evidence="10 11">
    <name type="scientific">Buchananella hordeovulneris</name>
    <dbReference type="NCBI Taxonomy" id="52770"/>
    <lineage>
        <taxon>Bacteria</taxon>
        <taxon>Bacillati</taxon>
        <taxon>Actinomycetota</taxon>
        <taxon>Actinomycetes</taxon>
        <taxon>Actinomycetales</taxon>
        <taxon>Actinomycetaceae</taxon>
        <taxon>Buchananella</taxon>
    </lineage>
</organism>
<feature type="domain" description="Enolpyruvate transferase" evidence="9">
    <location>
        <begin position="15"/>
        <end position="424"/>
    </location>
</feature>
<dbReference type="CDD" id="cd01556">
    <property type="entry name" value="EPSP_synthase"/>
    <property type="match status" value="1"/>
</dbReference>
<dbReference type="RefSeq" id="WP_073824416.1">
    <property type="nucleotide sequence ID" value="NZ_MQVS01000005.1"/>
</dbReference>
<comment type="catalytic activity">
    <reaction evidence="7">
        <text>3-phosphoshikimate + phosphoenolpyruvate = 5-O-(1-carboxyvinyl)-3-phosphoshikimate + phosphate</text>
        <dbReference type="Rhea" id="RHEA:21256"/>
        <dbReference type="ChEBI" id="CHEBI:43474"/>
        <dbReference type="ChEBI" id="CHEBI:57701"/>
        <dbReference type="ChEBI" id="CHEBI:58702"/>
        <dbReference type="ChEBI" id="CHEBI:145989"/>
        <dbReference type="EC" id="2.5.1.19"/>
    </reaction>
    <physiologicalReaction direction="left-to-right" evidence="7">
        <dbReference type="Rhea" id="RHEA:21257"/>
    </physiologicalReaction>
</comment>
<evidence type="ECO:0000313" key="10">
    <source>
        <dbReference type="EMBL" id="OKL51795.1"/>
    </source>
</evidence>
<evidence type="ECO:0000256" key="7">
    <source>
        <dbReference type="ARBA" id="ARBA00044633"/>
    </source>
</evidence>
<feature type="binding site" evidence="8">
    <location>
        <position position="350"/>
    </location>
    <ligand>
        <name>phosphoenolpyruvate</name>
        <dbReference type="ChEBI" id="CHEBI:58702"/>
    </ligand>
</feature>
<feature type="binding site" evidence="8">
    <location>
        <position position="126"/>
    </location>
    <ligand>
        <name>phosphoenolpyruvate</name>
        <dbReference type="ChEBI" id="CHEBI:58702"/>
    </ligand>
</feature>
<reference evidence="11" key="1">
    <citation type="submission" date="2016-12" db="EMBL/GenBank/DDBJ databases">
        <authorList>
            <person name="Meng X."/>
        </authorList>
    </citation>
    <scope>NUCLEOTIDE SEQUENCE [LARGE SCALE GENOMIC DNA]</scope>
    <source>
        <strain evidence="11">DSM 20732</strain>
    </source>
</reference>
<dbReference type="SUPFAM" id="SSF55205">
    <property type="entry name" value="EPT/RTPC-like"/>
    <property type="match status" value="1"/>
</dbReference>
<dbReference type="FunFam" id="3.65.10.10:FF:000011">
    <property type="entry name" value="3-phosphoshikimate 1-carboxyvinyltransferase"/>
    <property type="match status" value="1"/>
</dbReference>
<feature type="binding site" evidence="8">
    <location>
        <position position="98"/>
    </location>
    <ligand>
        <name>phosphoenolpyruvate</name>
        <dbReference type="ChEBI" id="CHEBI:58702"/>
    </ligand>
</feature>
<accession>A0A1Q5PWJ5</accession>
<dbReference type="Pfam" id="PF00275">
    <property type="entry name" value="EPSP_synthase"/>
    <property type="match status" value="1"/>
</dbReference>
<feature type="binding site" evidence="8">
    <location>
        <position position="346"/>
    </location>
    <ligand>
        <name>3-phosphoshikimate</name>
        <dbReference type="ChEBI" id="CHEBI:145989"/>
    </ligand>
</feature>
<comment type="function">
    <text evidence="8">Catalyzes the transfer of the enolpyruvyl moiety of phosphoenolpyruvate (PEP) to the 5-hydroxyl of shikimate-3-phosphate (S3P) to produce enolpyruvyl shikimate-3-phosphate and inorganic phosphate.</text>
</comment>
<keyword evidence="3 8" id="KW-0963">Cytoplasm</keyword>
<feature type="binding site" evidence="8">
    <location>
        <position position="319"/>
    </location>
    <ligand>
        <name>3-phosphoshikimate</name>
        <dbReference type="ChEBI" id="CHEBI:145989"/>
    </ligand>
</feature>
<dbReference type="PANTHER" id="PTHR21090">
    <property type="entry name" value="AROM/DEHYDROQUINATE SYNTHASE"/>
    <property type="match status" value="1"/>
</dbReference>
<dbReference type="HAMAP" id="MF_00210">
    <property type="entry name" value="EPSP_synth"/>
    <property type="match status" value="1"/>
</dbReference>
<sequence>MTPATGAWSAPLATAALAAEVAVPGSKSLTARELVLSALATGPSRLHGALLARDTRLMLAALTQLGAHCEVSDGPVPTIDITPGPLRAGGHIDCGLAGTVMRFVPALAALAAGTTHFDGDPAARQRPLAPLLAALRQLGATVEAAAGDCLPVRVTSPGNLPGGPVRVEASASSQFLSALLLIGARLPAGLTITAAGAITSRPHIDMTVQTLRQRGVQVRETDNTWQVAPGPLTGREVQIEPDLSNAGVFLAPALSVGGQVRMANWPLVTTQAGDAWRELLPCLGASVELVPTSPTTGTLTVRGTGRITGIDVDLSAVGELAPTVAALATLATGPSRLRGIAHLRGHETDRLAALEAEITRLGATVRQLPDGLEITPGPLTGALLRAYDDHRMATFAAIVGTRVPGVRVDNIATTDKTLPDFVARWQRLLQGAA</sequence>
<dbReference type="EC" id="2.5.1.19" evidence="8"/>
<evidence type="ECO:0000256" key="8">
    <source>
        <dbReference type="HAMAP-Rule" id="MF_00210"/>
    </source>
</evidence>
<evidence type="ECO:0000259" key="9">
    <source>
        <dbReference type="Pfam" id="PF00275"/>
    </source>
</evidence>
<feature type="binding site" evidence="8">
    <location>
        <position position="28"/>
    </location>
    <ligand>
        <name>3-phosphoshikimate</name>
        <dbReference type="ChEBI" id="CHEBI:145989"/>
    </ligand>
</feature>
<comment type="pathway">
    <text evidence="1 8">Metabolic intermediate biosynthesis; chorismate biosynthesis; chorismate from D-erythrose 4-phosphate and phosphoenolpyruvate: step 6/7.</text>
</comment>
<dbReference type="PANTHER" id="PTHR21090:SF5">
    <property type="entry name" value="PENTAFUNCTIONAL AROM POLYPEPTIDE"/>
    <property type="match status" value="1"/>
</dbReference>
<dbReference type="GO" id="GO:0009423">
    <property type="term" value="P:chorismate biosynthetic process"/>
    <property type="evidence" value="ECO:0007669"/>
    <property type="project" value="UniProtKB-UniRule"/>
</dbReference>
<keyword evidence="11" id="KW-1185">Reference proteome</keyword>
<keyword evidence="4 8" id="KW-0028">Amino-acid biosynthesis</keyword>
<feature type="binding site" evidence="8">
    <location>
        <position position="172"/>
    </location>
    <ligand>
        <name>3-phosphoshikimate</name>
        <dbReference type="ChEBI" id="CHEBI:145989"/>
    </ligand>
</feature>
<feature type="binding site" evidence="8">
    <location>
        <position position="32"/>
    </location>
    <ligand>
        <name>3-phosphoshikimate</name>
        <dbReference type="ChEBI" id="CHEBI:145989"/>
    </ligand>
</feature>
<feature type="binding site" evidence="8">
    <location>
        <position position="416"/>
    </location>
    <ligand>
        <name>phosphoenolpyruvate</name>
        <dbReference type="ChEBI" id="CHEBI:58702"/>
    </ligand>
</feature>
<dbReference type="InterPro" id="IPR001986">
    <property type="entry name" value="Enolpyruvate_Tfrase_dom"/>
</dbReference>
<dbReference type="NCBIfam" id="TIGR01356">
    <property type="entry name" value="aroA"/>
    <property type="match status" value="1"/>
</dbReference>
<dbReference type="PROSITE" id="PS00104">
    <property type="entry name" value="EPSP_SYNTHASE_1"/>
    <property type="match status" value="1"/>
</dbReference>
<feature type="binding site" evidence="8">
    <location>
        <position position="173"/>
    </location>
    <ligand>
        <name>3-phosphoshikimate</name>
        <dbReference type="ChEBI" id="CHEBI:145989"/>
    </ligand>
</feature>
<evidence type="ECO:0000256" key="4">
    <source>
        <dbReference type="ARBA" id="ARBA00022605"/>
    </source>
</evidence>
<comment type="subcellular location">
    <subcellularLocation>
        <location evidence="8">Cytoplasm</location>
    </subcellularLocation>
</comment>
<comment type="similarity">
    <text evidence="2 8">Belongs to the EPSP synthase family.</text>
</comment>
<dbReference type="FunFam" id="3.65.10.10:FF:000010">
    <property type="entry name" value="3-phosphoshikimate 1-carboxyvinyltransferase"/>
    <property type="match status" value="1"/>
</dbReference>
<protein>
    <recommendedName>
        <fullName evidence="8">3-phosphoshikimate 1-carboxyvinyltransferase</fullName>
        <ecNumber evidence="8">2.5.1.19</ecNumber>
    </recommendedName>
    <alternativeName>
        <fullName evidence="8">5-enolpyruvylshikimate-3-phosphate synthase</fullName>
        <shortName evidence="8">EPSP synthase</shortName>
        <shortName evidence="8">EPSPS</shortName>
    </alternativeName>
</protein>
<evidence type="ECO:0000256" key="3">
    <source>
        <dbReference type="ARBA" id="ARBA00022490"/>
    </source>
</evidence>
<keyword evidence="6 8" id="KW-0057">Aromatic amino acid biosynthesis</keyword>
<name>A0A1Q5PWJ5_9ACTO</name>
<evidence type="ECO:0000256" key="2">
    <source>
        <dbReference type="ARBA" id="ARBA00009948"/>
    </source>
</evidence>
<evidence type="ECO:0000256" key="5">
    <source>
        <dbReference type="ARBA" id="ARBA00022679"/>
    </source>
</evidence>
<dbReference type="GO" id="GO:0005737">
    <property type="term" value="C:cytoplasm"/>
    <property type="evidence" value="ECO:0007669"/>
    <property type="project" value="UniProtKB-SubCell"/>
</dbReference>
<proteinExistence type="inferred from homology"/>
<gene>
    <name evidence="8" type="primary">aroA</name>
    <name evidence="10" type="ORF">BSZ40_06085</name>
</gene>
<dbReference type="FunCoup" id="A0A1Q5PWJ5">
    <property type="interactions" value="195"/>
</dbReference>
<dbReference type="GO" id="GO:0008652">
    <property type="term" value="P:amino acid biosynthetic process"/>
    <property type="evidence" value="ECO:0007669"/>
    <property type="project" value="UniProtKB-KW"/>
</dbReference>
<dbReference type="InterPro" id="IPR013792">
    <property type="entry name" value="RNA3'P_cycl/enolpyr_Trfase_a/b"/>
</dbReference>
<dbReference type="GO" id="GO:0003866">
    <property type="term" value="F:3-phosphoshikimate 1-carboxyvinyltransferase activity"/>
    <property type="evidence" value="ECO:0007669"/>
    <property type="project" value="UniProtKB-UniRule"/>
</dbReference>
<comment type="caution">
    <text evidence="10">The sequence shown here is derived from an EMBL/GenBank/DDBJ whole genome shotgun (WGS) entry which is preliminary data.</text>
</comment>
<evidence type="ECO:0000256" key="6">
    <source>
        <dbReference type="ARBA" id="ARBA00023141"/>
    </source>
</evidence>